<dbReference type="PANTHER" id="PTHR14879">
    <property type="entry name" value="CASPASE REGULATOR, RING FINGER DOMAIN-CONTAINING"/>
    <property type="match status" value="1"/>
</dbReference>
<proteinExistence type="predicted"/>
<comment type="caution">
    <text evidence="3">The sequence shown here is derived from an EMBL/GenBank/DDBJ whole genome shotgun (WGS) entry which is preliminary data.</text>
</comment>
<dbReference type="Gene3D" id="3.30.40.10">
    <property type="entry name" value="Zinc/RING finger domain, C3HC4 (zinc finger)"/>
    <property type="match status" value="1"/>
</dbReference>
<feature type="non-terminal residue" evidence="3">
    <location>
        <position position="1"/>
    </location>
</feature>
<dbReference type="PROSITE" id="PS50089">
    <property type="entry name" value="ZF_RING_2"/>
    <property type="match status" value="1"/>
</dbReference>
<evidence type="ECO:0000259" key="2">
    <source>
        <dbReference type="PROSITE" id="PS50089"/>
    </source>
</evidence>
<dbReference type="InterPro" id="IPR051728">
    <property type="entry name" value="RING-FYVE_E3_ubiquitin-ligase"/>
</dbReference>
<gene>
    <name evidence="3" type="ORF">LTR16_003072</name>
</gene>
<evidence type="ECO:0000313" key="4">
    <source>
        <dbReference type="Proteomes" id="UP001357485"/>
    </source>
</evidence>
<keyword evidence="1" id="KW-0862">Zinc</keyword>
<name>A0ABR0LYF5_9PEZI</name>
<dbReference type="SUPFAM" id="SSF57850">
    <property type="entry name" value="RING/U-box"/>
    <property type="match status" value="1"/>
</dbReference>
<dbReference type="InterPro" id="IPR001841">
    <property type="entry name" value="Znf_RING"/>
</dbReference>
<evidence type="ECO:0000256" key="1">
    <source>
        <dbReference type="PROSITE-ProRule" id="PRU00175"/>
    </source>
</evidence>
<dbReference type="Proteomes" id="UP001357485">
    <property type="component" value="Unassembled WGS sequence"/>
</dbReference>
<reference evidence="3 4" key="1">
    <citation type="submission" date="2023-08" db="EMBL/GenBank/DDBJ databases">
        <title>Black Yeasts Isolated from many extreme environments.</title>
        <authorList>
            <person name="Coleine C."/>
            <person name="Stajich J.E."/>
            <person name="Selbmann L."/>
        </authorList>
    </citation>
    <scope>NUCLEOTIDE SEQUENCE [LARGE SCALE GENOMIC DNA]</scope>
    <source>
        <strain evidence="3 4">CCFEE 536</strain>
    </source>
</reference>
<protein>
    <recommendedName>
        <fullName evidence="2">RING-type domain-containing protein</fullName>
    </recommendedName>
</protein>
<evidence type="ECO:0000313" key="3">
    <source>
        <dbReference type="EMBL" id="KAK5256523.1"/>
    </source>
</evidence>
<accession>A0ABR0LYF5</accession>
<feature type="domain" description="RING-type" evidence="2">
    <location>
        <begin position="74"/>
        <end position="123"/>
    </location>
</feature>
<keyword evidence="1" id="KW-0479">Metal-binding</keyword>
<dbReference type="PANTHER" id="PTHR14879:SF5">
    <property type="entry name" value="RING-TYPE DOMAIN-CONTAINING PROTEIN"/>
    <property type="match status" value="1"/>
</dbReference>
<keyword evidence="4" id="KW-1185">Reference proteome</keyword>
<dbReference type="EMBL" id="JAVRRA010008496">
    <property type="protein sequence ID" value="KAK5256523.1"/>
    <property type="molecule type" value="Genomic_DNA"/>
</dbReference>
<sequence>RRTQYIHFDHWRDAEDWAHDPFDPDGPDAPFGPVGLDELSGTVGLDAPSGPVGLDAPSRPAPLEESALTVALECKICFTQLADTATLPCGHMVMCSWCADQLVPYHQHDRTRPRDAVNCPICRKRIRQRFRIYR</sequence>
<keyword evidence="1" id="KW-0863">Zinc-finger</keyword>
<dbReference type="Pfam" id="PF13920">
    <property type="entry name" value="zf-C3HC4_3"/>
    <property type="match status" value="1"/>
</dbReference>
<dbReference type="SMART" id="SM00184">
    <property type="entry name" value="RING"/>
    <property type="match status" value="1"/>
</dbReference>
<dbReference type="InterPro" id="IPR013083">
    <property type="entry name" value="Znf_RING/FYVE/PHD"/>
</dbReference>
<organism evidence="3 4">
    <name type="scientific">Cryomyces antarcticus</name>
    <dbReference type="NCBI Taxonomy" id="329879"/>
    <lineage>
        <taxon>Eukaryota</taxon>
        <taxon>Fungi</taxon>
        <taxon>Dikarya</taxon>
        <taxon>Ascomycota</taxon>
        <taxon>Pezizomycotina</taxon>
        <taxon>Dothideomycetes</taxon>
        <taxon>Dothideomycetes incertae sedis</taxon>
        <taxon>Cryomyces</taxon>
    </lineage>
</organism>